<dbReference type="SUPFAM" id="SSF57667">
    <property type="entry name" value="beta-beta-alpha zinc fingers"/>
    <property type="match status" value="2"/>
</dbReference>
<protein>
    <submittedName>
        <fullName evidence="9">Zinc finger protein 540-like</fullName>
    </submittedName>
</protein>
<accession>A0A8J5JSD5</accession>
<feature type="domain" description="C2H2-type" evidence="8">
    <location>
        <begin position="517"/>
        <end position="540"/>
    </location>
</feature>
<gene>
    <name evidence="9" type="primary">Znf540-L</name>
    <name evidence="9" type="ORF">Hamer_G008970</name>
</gene>
<evidence type="ECO:0000256" key="2">
    <source>
        <dbReference type="ARBA" id="ARBA00022723"/>
    </source>
</evidence>
<feature type="domain" description="C2H2-type" evidence="8">
    <location>
        <begin position="461"/>
        <end position="489"/>
    </location>
</feature>
<comment type="subcellular location">
    <subcellularLocation>
        <location evidence="1">Nucleus</location>
    </subcellularLocation>
</comment>
<keyword evidence="4 7" id="KW-0863">Zinc-finger</keyword>
<evidence type="ECO:0000256" key="4">
    <source>
        <dbReference type="ARBA" id="ARBA00022771"/>
    </source>
</evidence>
<evidence type="ECO:0000256" key="1">
    <source>
        <dbReference type="ARBA" id="ARBA00004123"/>
    </source>
</evidence>
<dbReference type="Pfam" id="PF00096">
    <property type="entry name" value="zf-C2H2"/>
    <property type="match status" value="3"/>
</dbReference>
<dbReference type="EMBL" id="JAHLQT010035566">
    <property type="protein sequence ID" value="KAG7158319.1"/>
    <property type="molecule type" value="Genomic_DNA"/>
</dbReference>
<feature type="domain" description="C2H2-type" evidence="8">
    <location>
        <begin position="161"/>
        <end position="189"/>
    </location>
</feature>
<name>A0A8J5JSD5_HOMAM</name>
<comment type="caution">
    <text evidence="9">The sequence shown here is derived from an EMBL/GenBank/DDBJ whole genome shotgun (WGS) entry which is preliminary data.</text>
</comment>
<reference evidence="9" key="1">
    <citation type="journal article" date="2021" name="Sci. Adv.">
        <title>The American lobster genome reveals insights on longevity, neural, and immune adaptations.</title>
        <authorList>
            <person name="Polinski J.M."/>
            <person name="Zimin A.V."/>
            <person name="Clark K.F."/>
            <person name="Kohn A.B."/>
            <person name="Sadowski N."/>
            <person name="Timp W."/>
            <person name="Ptitsyn A."/>
            <person name="Khanna P."/>
            <person name="Romanova D.Y."/>
            <person name="Williams P."/>
            <person name="Greenwood S.J."/>
            <person name="Moroz L.L."/>
            <person name="Walt D.R."/>
            <person name="Bodnar A.G."/>
        </authorList>
    </citation>
    <scope>NUCLEOTIDE SEQUENCE</scope>
    <source>
        <strain evidence="9">GMGI-L3</strain>
    </source>
</reference>
<dbReference type="InterPro" id="IPR036236">
    <property type="entry name" value="Znf_C2H2_sf"/>
</dbReference>
<feature type="domain" description="C2H2-type" evidence="8">
    <location>
        <begin position="358"/>
        <end position="389"/>
    </location>
</feature>
<evidence type="ECO:0000259" key="8">
    <source>
        <dbReference type="PROSITE" id="PS50157"/>
    </source>
</evidence>
<keyword evidence="5" id="KW-0862">Zinc</keyword>
<evidence type="ECO:0000256" key="7">
    <source>
        <dbReference type="PROSITE-ProRule" id="PRU00042"/>
    </source>
</evidence>
<dbReference type="InterPro" id="IPR050888">
    <property type="entry name" value="ZnF_C2H2-type_TF"/>
</dbReference>
<keyword evidence="3" id="KW-0677">Repeat</keyword>
<keyword evidence="10" id="KW-1185">Reference proteome</keyword>
<dbReference type="PROSITE" id="PS50157">
    <property type="entry name" value="ZINC_FINGER_C2H2_2"/>
    <property type="match status" value="4"/>
</dbReference>
<proteinExistence type="predicted"/>
<keyword evidence="6" id="KW-0539">Nucleus</keyword>
<sequence length="772" mass="86430">MGTFEDKQATNCFICCKNLEINDAASYSSNDVLTYTKMTVINCIKKALRSCQLKQQNKGQWILLLCLECDKIIKDLDHFHHQYTKTQEKLQLVYTEAHSHCHIEDNFEFLEDAEKSHQGQYNDAETRFLQKLSERCSSKRIIKSNPRYTEMPQSSTSYNTVTCSLCGQEYLTKAGLKAHMEGIHANKKFKKGRGRPRKFEKNENSTIFPVIKAMSKDEMVMVAECKDAHDISLSKEKECGTVDGAQKCSVVPGTHTPGTESSSFGMACQVLSSNNYGTHVDKAVKVEQKEVLMTGENEKKYGNLEADELILGANTEDYLITSSECDNLKITEGLIKQSFSNVEKEKKLPRSSDASKKYMCREKCPKCDKVVIGRTKLRRHMLMHSTSYEQKVCEVCGRVLHNTTAYKVHMQCLHGVLPETSTPQIFQSEIDKKKSCQICGKTYRPRYPCDKCPRAHGSYSMICEYCGQTFKLQTQLNSHINSIHRGVTSWACKLCPSKFATHIEYRIHVNKHKRLTYECDICGKQYSWREALKKHKRTKHEYYMSSMSFDCSTVTSSTQSVNTSLCAEDRHDIPELPKVDTEVSVEKIAVGSVLPSGASPAISQNENHSLHVDTDMAPVILGAKLKVTQKGMASGSVMASVVSSANSEIVEKQINFNSPAPSLVSSTRCKLPEKLINSNPVIPLISETHCESDYDRVIDTKGLPLVISGKENNIEGVLPMNPDISDATGRSSDAVFTGAEPQDITGGHVEEVVIVETDASVNYDYIVYHVSS</sequence>
<dbReference type="PROSITE" id="PS00028">
    <property type="entry name" value="ZINC_FINGER_C2H2_1"/>
    <property type="match status" value="5"/>
</dbReference>
<organism evidence="9 10">
    <name type="scientific">Homarus americanus</name>
    <name type="common">American lobster</name>
    <dbReference type="NCBI Taxonomy" id="6706"/>
    <lineage>
        <taxon>Eukaryota</taxon>
        <taxon>Metazoa</taxon>
        <taxon>Ecdysozoa</taxon>
        <taxon>Arthropoda</taxon>
        <taxon>Crustacea</taxon>
        <taxon>Multicrustacea</taxon>
        <taxon>Malacostraca</taxon>
        <taxon>Eumalacostraca</taxon>
        <taxon>Eucarida</taxon>
        <taxon>Decapoda</taxon>
        <taxon>Pleocyemata</taxon>
        <taxon>Astacidea</taxon>
        <taxon>Nephropoidea</taxon>
        <taxon>Nephropidae</taxon>
        <taxon>Homarus</taxon>
    </lineage>
</organism>
<dbReference type="InterPro" id="IPR013087">
    <property type="entry name" value="Znf_C2H2_type"/>
</dbReference>
<evidence type="ECO:0000256" key="5">
    <source>
        <dbReference type="ARBA" id="ARBA00022833"/>
    </source>
</evidence>
<dbReference type="PANTHER" id="PTHR24406">
    <property type="entry name" value="TRANSCRIPTIONAL REPRESSOR CTCFL-RELATED"/>
    <property type="match status" value="1"/>
</dbReference>
<evidence type="ECO:0000256" key="3">
    <source>
        <dbReference type="ARBA" id="ARBA00022737"/>
    </source>
</evidence>
<dbReference type="GO" id="GO:0008270">
    <property type="term" value="F:zinc ion binding"/>
    <property type="evidence" value="ECO:0007669"/>
    <property type="project" value="UniProtKB-KW"/>
</dbReference>
<evidence type="ECO:0000313" key="9">
    <source>
        <dbReference type="EMBL" id="KAG7158319.1"/>
    </source>
</evidence>
<evidence type="ECO:0000256" key="6">
    <source>
        <dbReference type="ARBA" id="ARBA00023242"/>
    </source>
</evidence>
<keyword evidence="2" id="KW-0479">Metal-binding</keyword>
<dbReference type="AlphaFoldDB" id="A0A8J5JSD5"/>
<dbReference type="Proteomes" id="UP000747542">
    <property type="component" value="Unassembled WGS sequence"/>
</dbReference>
<dbReference type="Gene3D" id="3.30.160.60">
    <property type="entry name" value="Classic Zinc Finger"/>
    <property type="match status" value="3"/>
</dbReference>
<evidence type="ECO:0000313" key="10">
    <source>
        <dbReference type="Proteomes" id="UP000747542"/>
    </source>
</evidence>
<dbReference type="SMART" id="SM00355">
    <property type="entry name" value="ZnF_C2H2"/>
    <property type="match status" value="6"/>
</dbReference>
<dbReference type="GO" id="GO:0005634">
    <property type="term" value="C:nucleus"/>
    <property type="evidence" value="ECO:0007669"/>
    <property type="project" value="UniProtKB-SubCell"/>
</dbReference>